<feature type="compositionally biased region" description="Low complexity" evidence="2">
    <location>
        <begin position="435"/>
        <end position="446"/>
    </location>
</feature>
<dbReference type="InterPro" id="IPR009060">
    <property type="entry name" value="UBA-like_sf"/>
</dbReference>
<dbReference type="InterPro" id="IPR002048">
    <property type="entry name" value="EF_hand_dom"/>
</dbReference>
<dbReference type="Pfam" id="PF12763">
    <property type="entry name" value="EH"/>
    <property type="match status" value="3"/>
</dbReference>
<evidence type="ECO:0000313" key="6">
    <source>
        <dbReference type="EMBL" id="KZT26353.1"/>
    </source>
</evidence>
<dbReference type="GO" id="GO:0006897">
    <property type="term" value="P:endocytosis"/>
    <property type="evidence" value="ECO:0007669"/>
    <property type="project" value="TreeGrafter"/>
</dbReference>
<dbReference type="PANTHER" id="PTHR11216:SF170">
    <property type="entry name" value="DYNAMIN ASSOCIATED PROTEIN 160, ISOFORM D"/>
    <property type="match status" value="1"/>
</dbReference>
<dbReference type="SMART" id="SM00027">
    <property type="entry name" value="EH"/>
    <property type="match status" value="3"/>
</dbReference>
<gene>
    <name evidence="6" type="ORF">NEOLEDRAFT_1132400</name>
</gene>
<dbReference type="CDD" id="cd00052">
    <property type="entry name" value="EH"/>
    <property type="match status" value="3"/>
</dbReference>
<feature type="domain" description="EH" evidence="4">
    <location>
        <begin position="11"/>
        <end position="98"/>
    </location>
</feature>
<dbReference type="EMBL" id="KV425567">
    <property type="protein sequence ID" value="KZT26353.1"/>
    <property type="molecule type" value="Genomic_DNA"/>
</dbReference>
<feature type="compositionally biased region" description="Polar residues" evidence="2">
    <location>
        <begin position="1165"/>
        <end position="1178"/>
    </location>
</feature>
<evidence type="ECO:0000256" key="2">
    <source>
        <dbReference type="SAM" id="MobiDB-lite"/>
    </source>
</evidence>
<feature type="region of interest" description="Disordered" evidence="2">
    <location>
        <begin position="817"/>
        <end position="962"/>
    </location>
</feature>
<dbReference type="OrthoDB" id="524326at2759"/>
<evidence type="ECO:0000259" key="5">
    <source>
        <dbReference type="PROSITE" id="PS50222"/>
    </source>
</evidence>
<dbReference type="InterPro" id="IPR015940">
    <property type="entry name" value="UBA"/>
</dbReference>
<dbReference type="GO" id="GO:0016197">
    <property type="term" value="P:endosomal transport"/>
    <property type="evidence" value="ECO:0007669"/>
    <property type="project" value="TreeGrafter"/>
</dbReference>
<feature type="compositionally biased region" description="Polar residues" evidence="2">
    <location>
        <begin position="447"/>
        <end position="459"/>
    </location>
</feature>
<feature type="region of interest" description="Disordered" evidence="2">
    <location>
        <begin position="107"/>
        <end position="126"/>
    </location>
</feature>
<protein>
    <recommendedName>
        <fullName evidence="8">UBA domain-containing protein</fullName>
    </recommendedName>
</protein>
<dbReference type="SMART" id="SM00165">
    <property type="entry name" value="UBA"/>
    <property type="match status" value="1"/>
</dbReference>
<dbReference type="PANTHER" id="PTHR11216">
    <property type="entry name" value="EH DOMAIN"/>
    <property type="match status" value="1"/>
</dbReference>
<feature type="region of interest" description="Disordered" evidence="2">
    <location>
        <begin position="411"/>
        <end position="521"/>
    </location>
</feature>
<sequence>MSGTFTPSPAELALVKKIFAHPDAQKLGALTGEIAVQIFSGSKLPPAVLGEVWSLADKENNGWLSKKGAAIAVRLMGWAQKGERLREELIYKPGPLPTIDGVSDLVPQSTGGSAKPPTVSNVGLPPLTPQDKTKFMKLFMGAGPVNGLLNADKARDILVKSKLPVDKLSQIWSLADTQNRGALDSTDFTIAMYLVQACMSGQLSFIPAALPPGLYEQAGGRPLDGVASHSTGGSAGSFSPNLTGSFPGRPSAAPTPLRTHETGVRPQMTGSGLRSAGGPPLPSRPLAAVLGSSAFGTTVQSHNTGQAFQPPWDITAPEKTTSDGFFDTLDTDRKGYIEGAVAVPFMLQSQLPEDVLAQIWDLADMSNDGRLTRDGFAVAMHLIQSKLAGKDVPPTLPLSLIPPSMRGNINAASFSAPPSSPPAAEPLRDLLWDDTPPASATSTAPTLQPQRTGPLSPQHTAAATPSYGSPAPAPSAFGSPTPAVSAFSQTDSFSTSATFNNRDLLSDDDESPAKSPPLADMSAEIGNTQNQLNSTNRSLETTKVERVSVERTLNDQAAQLSALQTQLSSAKAAYETETSLLSTLRERYATQTAEIQKAREELIRAESDLSALRVEKAEIEGSFLRDKEEVRELHRKMHEVGVETETTKVLLEKLKKEAKQQKGLLAIAKKQLVTREHEKEKVESEAGETRQEVNEAVKEREEIEAQLEAAPVNGSATFLEPAAASSPISDEVFAAAMSQPLPTSPPEAGSPIISPKSNNPFDRLMSASGSRPQSPFMPLANTSVPTAAAVVDPFGFSSEEPIKPSTETEGMSKDITGAANQFPNIQPYPAVATSSTNGPSEEPFSPSETEHWSTPPETAMASQVPIFSAVGQEPASKSSAEATPTSDTHADETDMNSQLKEIEAEESDSSDDEKPLSKRRESLKGKKPDHAKDDSAATSFSPTGPSFDDAFGENAGQPDSGLALALPASVPAAAAPLPSSLVKDVFGMTSLSQGLTPTAATSPSSAETATAPVAQEPIAAPTSISDFDEALGKLPSKSNGTAAPFSFDAAFDDNFDFGSTSANTASQPQAASTNGSATHSNFDTVLMPQSSALTSVPAPAQASAILRDSASLSFDDAFGASSSSAQPNIQATVGNGMPHISFDDIFGGAENKDALAFDRAFGTASSKGSVSSQTQQGKTPFPSSSPPTSPQRATSPRDSFERNTASSPPRSMSPPIRHASPGPRPSTAGSGKGDKHKEKEVATRHSRLSIRLPFGKKKSKHDPVPPIPSHLSQAPNLAPLEEPEGTQTPAVEDDVESVKQLCGMGFSRTQAVAALEQHGYDVQKALNSLLGTP</sequence>
<dbReference type="SUPFAM" id="SSF47473">
    <property type="entry name" value="EF-hand"/>
    <property type="match status" value="3"/>
</dbReference>
<dbReference type="CDD" id="cd14270">
    <property type="entry name" value="UBA"/>
    <property type="match status" value="1"/>
</dbReference>
<evidence type="ECO:0000313" key="7">
    <source>
        <dbReference type="Proteomes" id="UP000076761"/>
    </source>
</evidence>
<evidence type="ECO:0000256" key="1">
    <source>
        <dbReference type="SAM" id="Coils"/>
    </source>
</evidence>
<feature type="coiled-coil region" evidence="1">
    <location>
        <begin position="553"/>
        <end position="615"/>
    </location>
</feature>
<dbReference type="PROSITE" id="PS50222">
    <property type="entry name" value="EF_HAND_2"/>
    <property type="match status" value="1"/>
</dbReference>
<feature type="compositionally biased region" description="Basic and acidic residues" evidence="2">
    <location>
        <begin position="1232"/>
        <end position="1243"/>
    </location>
</feature>
<organism evidence="6 7">
    <name type="scientific">Neolentinus lepideus HHB14362 ss-1</name>
    <dbReference type="NCBI Taxonomy" id="1314782"/>
    <lineage>
        <taxon>Eukaryota</taxon>
        <taxon>Fungi</taxon>
        <taxon>Dikarya</taxon>
        <taxon>Basidiomycota</taxon>
        <taxon>Agaricomycotina</taxon>
        <taxon>Agaricomycetes</taxon>
        <taxon>Gloeophyllales</taxon>
        <taxon>Gloeophyllaceae</taxon>
        <taxon>Neolentinus</taxon>
    </lineage>
</organism>
<feature type="compositionally biased region" description="Polar residues" evidence="2">
    <location>
        <begin position="486"/>
        <end position="503"/>
    </location>
</feature>
<dbReference type="InParanoid" id="A0A165T9N3"/>
<evidence type="ECO:0000259" key="3">
    <source>
        <dbReference type="PROSITE" id="PS50030"/>
    </source>
</evidence>
<dbReference type="Gene3D" id="1.10.238.10">
    <property type="entry name" value="EF-hand"/>
    <property type="match status" value="3"/>
</dbReference>
<feature type="region of interest" description="Disordered" evidence="2">
    <location>
        <begin position="993"/>
        <end position="1024"/>
    </location>
</feature>
<dbReference type="SUPFAM" id="SSF46934">
    <property type="entry name" value="UBA-like"/>
    <property type="match status" value="1"/>
</dbReference>
<feature type="compositionally biased region" description="Basic and acidic residues" evidence="2">
    <location>
        <begin position="912"/>
        <end position="935"/>
    </location>
</feature>
<evidence type="ECO:0000259" key="4">
    <source>
        <dbReference type="PROSITE" id="PS50031"/>
    </source>
</evidence>
<dbReference type="Proteomes" id="UP000076761">
    <property type="component" value="Unassembled WGS sequence"/>
</dbReference>
<feature type="region of interest" description="Disordered" evidence="2">
    <location>
        <begin position="225"/>
        <end position="283"/>
    </location>
</feature>
<dbReference type="GO" id="GO:0005886">
    <property type="term" value="C:plasma membrane"/>
    <property type="evidence" value="ECO:0007669"/>
    <property type="project" value="TreeGrafter"/>
</dbReference>
<dbReference type="PROSITE" id="PS50030">
    <property type="entry name" value="UBA"/>
    <property type="match status" value="1"/>
</dbReference>
<feature type="region of interest" description="Disordered" evidence="2">
    <location>
        <begin position="1058"/>
        <end position="1082"/>
    </location>
</feature>
<keyword evidence="1" id="KW-0175">Coiled coil</keyword>
<feature type="region of interest" description="Disordered" evidence="2">
    <location>
        <begin position="1165"/>
        <end position="1296"/>
    </location>
</feature>
<feature type="compositionally biased region" description="Low complexity" evidence="2">
    <location>
        <begin position="460"/>
        <end position="483"/>
    </location>
</feature>
<feature type="domain" description="EH" evidence="4">
    <location>
        <begin position="318"/>
        <end position="407"/>
    </location>
</feature>
<accession>A0A165T9N3</accession>
<proteinExistence type="predicted"/>
<dbReference type="GO" id="GO:0005737">
    <property type="term" value="C:cytoplasm"/>
    <property type="evidence" value="ECO:0007669"/>
    <property type="project" value="TreeGrafter"/>
</dbReference>
<feature type="domain" description="EF-hand" evidence="5">
    <location>
        <begin position="351"/>
        <end position="386"/>
    </location>
</feature>
<name>A0A165T9N3_9AGAM</name>
<dbReference type="PROSITE" id="PS50031">
    <property type="entry name" value="EH"/>
    <property type="match status" value="3"/>
</dbReference>
<feature type="compositionally biased region" description="Basic residues" evidence="2">
    <location>
        <begin position="1244"/>
        <end position="1260"/>
    </location>
</feature>
<feature type="coiled-coil region" evidence="1">
    <location>
        <begin position="651"/>
        <end position="706"/>
    </location>
</feature>
<dbReference type="Pfam" id="PF00627">
    <property type="entry name" value="UBA"/>
    <property type="match status" value="1"/>
</dbReference>
<dbReference type="Gene3D" id="1.10.8.10">
    <property type="entry name" value="DNA helicase RuvA subunit, C-terminal domain"/>
    <property type="match status" value="1"/>
</dbReference>
<feature type="compositionally biased region" description="Polar residues" evidence="2">
    <location>
        <begin position="875"/>
        <end position="887"/>
    </location>
</feature>
<feature type="domain" description="EH" evidence="4">
    <location>
        <begin position="131"/>
        <end position="221"/>
    </location>
</feature>
<evidence type="ECO:0008006" key="8">
    <source>
        <dbReference type="Google" id="ProtNLM"/>
    </source>
</evidence>
<feature type="compositionally biased region" description="Low complexity" evidence="2">
    <location>
        <begin position="996"/>
        <end position="1012"/>
    </location>
</feature>
<feature type="compositionally biased region" description="Polar residues" evidence="2">
    <location>
        <begin position="228"/>
        <end position="244"/>
    </location>
</feature>
<feature type="compositionally biased region" description="Low complexity" evidence="2">
    <location>
        <begin position="1206"/>
        <end position="1215"/>
    </location>
</feature>
<reference evidence="6 7" key="1">
    <citation type="journal article" date="2016" name="Mol. Biol. Evol.">
        <title>Comparative Genomics of Early-Diverging Mushroom-Forming Fungi Provides Insights into the Origins of Lignocellulose Decay Capabilities.</title>
        <authorList>
            <person name="Nagy L.G."/>
            <person name="Riley R."/>
            <person name="Tritt A."/>
            <person name="Adam C."/>
            <person name="Daum C."/>
            <person name="Floudas D."/>
            <person name="Sun H."/>
            <person name="Yadav J.S."/>
            <person name="Pangilinan J."/>
            <person name="Larsson K.H."/>
            <person name="Matsuura K."/>
            <person name="Barry K."/>
            <person name="Labutti K."/>
            <person name="Kuo R."/>
            <person name="Ohm R.A."/>
            <person name="Bhattacharya S.S."/>
            <person name="Shirouzu T."/>
            <person name="Yoshinaga Y."/>
            <person name="Martin F.M."/>
            <person name="Grigoriev I.V."/>
            <person name="Hibbett D.S."/>
        </authorList>
    </citation>
    <scope>NUCLEOTIDE SEQUENCE [LARGE SCALE GENOMIC DNA]</scope>
    <source>
        <strain evidence="6 7">HHB14362 ss-1</strain>
    </source>
</reference>
<dbReference type="InterPro" id="IPR011992">
    <property type="entry name" value="EF-hand-dom_pair"/>
</dbReference>
<dbReference type="STRING" id="1314782.A0A165T9N3"/>
<dbReference type="GO" id="GO:0005509">
    <property type="term" value="F:calcium ion binding"/>
    <property type="evidence" value="ECO:0007669"/>
    <property type="project" value="InterPro"/>
</dbReference>
<dbReference type="InterPro" id="IPR000261">
    <property type="entry name" value="EH_dom"/>
</dbReference>
<feature type="region of interest" description="Disordered" evidence="2">
    <location>
        <begin position="739"/>
        <end position="780"/>
    </location>
</feature>
<feature type="domain" description="UBA" evidence="3">
    <location>
        <begin position="1292"/>
        <end position="1332"/>
    </location>
</feature>
<keyword evidence="7" id="KW-1185">Reference proteome</keyword>